<evidence type="ECO:0000313" key="3">
    <source>
        <dbReference type="Proteomes" id="UP000544872"/>
    </source>
</evidence>
<feature type="region of interest" description="Disordered" evidence="1">
    <location>
        <begin position="1"/>
        <end position="33"/>
    </location>
</feature>
<sequence length="73" mass="8064">MTTPQGSAPPDKTADREPEAPTPAPTMDFKPINQIPMLTPFIPRPRRILIVTSDQRRSNGLPARDLALLFVSL</sequence>
<name>A0A7W9ZJ64_NOVIT</name>
<keyword evidence="3" id="KW-1185">Reference proteome</keyword>
<reference evidence="2 3" key="1">
    <citation type="submission" date="2020-08" db="EMBL/GenBank/DDBJ databases">
        <title>Genomic Encyclopedia of Type Strains, Phase IV (KMG-IV): sequencing the most valuable type-strain genomes for metagenomic binning, comparative biology and taxonomic classification.</title>
        <authorList>
            <person name="Goeker M."/>
        </authorList>
    </citation>
    <scope>NUCLEOTIDE SEQUENCE [LARGE SCALE GENOMIC DNA]</scope>
    <source>
        <strain evidence="2 3">DSM 11590</strain>
    </source>
</reference>
<gene>
    <name evidence="2" type="ORF">FHS48_003968</name>
</gene>
<accession>A0A7W9ZJ64</accession>
<dbReference type="EMBL" id="JACIIX010000032">
    <property type="protein sequence ID" value="MBB6212512.1"/>
    <property type="molecule type" value="Genomic_DNA"/>
</dbReference>
<comment type="caution">
    <text evidence="2">The sequence shown here is derived from an EMBL/GenBank/DDBJ whole genome shotgun (WGS) entry which is preliminary data.</text>
</comment>
<dbReference type="AlphaFoldDB" id="A0A7W9ZJ64"/>
<organism evidence="2 3">
    <name type="scientific">Novispirillum itersonii</name>
    <name type="common">Aquaspirillum itersonii</name>
    <dbReference type="NCBI Taxonomy" id="189"/>
    <lineage>
        <taxon>Bacteria</taxon>
        <taxon>Pseudomonadati</taxon>
        <taxon>Pseudomonadota</taxon>
        <taxon>Alphaproteobacteria</taxon>
        <taxon>Rhodospirillales</taxon>
        <taxon>Novispirillaceae</taxon>
        <taxon>Novispirillum</taxon>
    </lineage>
</organism>
<dbReference type="Proteomes" id="UP000544872">
    <property type="component" value="Unassembled WGS sequence"/>
</dbReference>
<protein>
    <submittedName>
        <fullName evidence="2">PAB1-binding protein PBP1</fullName>
    </submittedName>
</protein>
<evidence type="ECO:0000256" key="1">
    <source>
        <dbReference type="SAM" id="MobiDB-lite"/>
    </source>
</evidence>
<evidence type="ECO:0000313" key="2">
    <source>
        <dbReference type="EMBL" id="MBB6212512.1"/>
    </source>
</evidence>
<proteinExistence type="predicted"/>